<dbReference type="Proteomes" id="UP000187323">
    <property type="component" value="Unassembled WGS sequence"/>
</dbReference>
<gene>
    <name evidence="1" type="ORF">BSK47_31470</name>
</gene>
<sequence length="69" mass="8069">MKKPIVWVAAVLLLLFAFSVLIYPTPYRYLEFEYENNGGRVPVRLNVITGKTETFTPMFGWTTIRNQEQ</sequence>
<name>A0AB36J535_9BACL</name>
<reference evidence="1 2" key="1">
    <citation type="submission" date="2016-10" db="EMBL/GenBank/DDBJ databases">
        <title>Paenibacillus species isolates.</title>
        <authorList>
            <person name="Beno S.M."/>
        </authorList>
    </citation>
    <scope>NUCLEOTIDE SEQUENCE [LARGE SCALE GENOMIC DNA]</scope>
    <source>
        <strain evidence="1 2">FSL H7-0918</strain>
    </source>
</reference>
<proteinExistence type="predicted"/>
<protein>
    <submittedName>
        <fullName evidence="1">Uncharacterized protein</fullName>
    </submittedName>
</protein>
<accession>A0AB36J535</accession>
<evidence type="ECO:0000313" key="1">
    <source>
        <dbReference type="EMBL" id="OME10019.1"/>
    </source>
</evidence>
<dbReference type="RefSeq" id="WP_076138977.1">
    <property type="nucleotide sequence ID" value="NZ_MKQL01000011.1"/>
</dbReference>
<dbReference type="AlphaFoldDB" id="A0AB36J535"/>
<dbReference type="EMBL" id="MPTO01000053">
    <property type="protein sequence ID" value="OME10019.1"/>
    <property type="molecule type" value="Genomic_DNA"/>
</dbReference>
<evidence type="ECO:0000313" key="2">
    <source>
        <dbReference type="Proteomes" id="UP000187323"/>
    </source>
</evidence>
<comment type="caution">
    <text evidence="1">The sequence shown here is derived from an EMBL/GenBank/DDBJ whole genome shotgun (WGS) entry which is preliminary data.</text>
</comment>
<organism evidence="1 2">
    <name type="scientific">Paenibacillus odorifer</name>
    <dbReference type="NCBI Taxonomy" id="189426"/>
    <lineage>
        <taxon>Bacteria</taxon>
        <taxon>Bacillati</taxon>
        <taxon>Bacillota</taxon>
        <taxon>Bacilli</taxon>
        <taxon>Bacillales</taxon>
        <taxon>Paenibacillaceae</taxon>
        <taxon>Paenibacillus</taxon>
    </lineage>
</organism>